<feature type="region of interest" description="Disordered" evidence="1">
    <location>
        <begin position="521"/>
        <end position="573"/>
    </location>
</feature>
<gene>
    <name evidence="3" type="ORF">C7M84_020452</name>
</gene>
<accession>A0A3R7P5G2</accession>
<evidence type="ECO:0000313" key="3">
    <source>
        <dbReference type="EMBL" id="ROT61740.1"/>
    </source>
</evidence>
<dbReference type="PANTHER" id="PTHR48148:SF2">
    <property type="entry name" value="PA14 DOMAIN-CONTAINING PROTEIN"/>
    <property type="match status" value="1"/>
</dbReference>
<dbReference type="AlphaFoldDB" id="A0A3R7P5G2"/>
<comment type="caution">
    <text evidence="3">The sequence shown here is derived from an EMBL/GenBank/DDBJ whole genome shotgun (WGS) entry which is preliminary data.</text>
</comment>
<feature type="transmembrane region" description="Helical" evidence="2">
    <location>
        <begin position="384"/>
        <end position="403"/>
    </location>
</feature>
<feature type="transmembrane region" description="Helical" evidence="2">
    <location>
        <begin position="59"/>
        <end position="86"/>
    </location>
</feature>
<reference evidence="3 4" key="2">
    <citation type="submission" date="2019-01" db="EMBL/GenBank/DDBJ databases">
        <title>The decoding of complex shrimp genome reveals the adaptation for benthos swimmer, frequently molting mechanism and breeding impact on genome.</title>
        <authorList>
            <person name="Sun Y."/>
            <person name="Gao Y."/>
            <person name="Yu Y."/>
        </authorList>
    </citation>
    <scope>NUCLEOTIDE SEQUENCE [LARGE SCALE GENOMIC DNA]</scope>
    <source>
        <tissue evidence="3">Muscle</tissue>
    </source>
</reference>
<feature type="transmembrane region" description="Helical" evidence="2">
    <location>
        <begin position="329"/>
        <end position="350"/>
    </location>
</feature>
<evidence type="ECO:0000256" key="1">
    <source>
        <dbReference type="SAM" id="MobiDB-lite"/>
    </source>
</evidence>
<name>A0A3R7P5G2_PENVA</name>
<organism evidence="3 4">
    <name type="scientific">Penaeus vannamei</name>
    <name type="common">Whiteleg shrimp</name>
    <name type="synonym">Litopenaeus vannamei</name>
    <dbReference type="NCBI Taxonomy" id="6689"/>
    <lineage>
        <taxon>Eukaryota</taxon>
        <taxon>Metazoa</taxon>
        <taxon>Ecdysozoa</taxon>
        <taxon>Arthropoda</taxon>
        <taxon>Crustacea</taxon>
        <taxon>Multicrustacea</taxon>
        <taxon>Malacostraca</taxon>
        <taxon>Eumalacostraca</taxon>
        <taxon>Eucarida</taxon>
        <taxon>Decapoda</taxon>
        <taxon>Dendrobranchiata</taxon>
        <taxon>Penaeoidea</taxon>
        <taxon>Penaeidae</taxon>
        <taxon>Penaeus</taxon>
    </lineage>
</organism>
<proteinExistence type="predicted"/>
<feature type="compositionally biased region" description="Basic and acidic residues" evidence="1">
    <location>
        <begin position="535"/>
        <end position="562"/>
    </location>
</feature>
<feature type="compositionally biased region" description="Polar residues" evidence="1">
    <location>
        <begin position="521"/>
        <end position="534"/>
    </location>
</feature>
<dbReference type="EMBL" id="QCYY01004007">
    <property type="protein sequence ID" value="ROT61740.1"/>
    <property type="molecule type" value="Genomic_DNA"/>
</dbReference>
<feature type="transmembrane region" description="Helical" evidence="2">
    <location>
        <begin position="98"/>
        <end position="121"/>
    </location>
</feature>
<protein>
    <submittedName>
        <fullName evidence="3">Uncharacterized protein</fullName>
    </submittedName>
</protein>
<feature type="transmembrane region" description="Helical" evidence="2">
    <location>
        <begin position="141"/>
        <end position="162"/>
    </location>
</feature>
<dbReference type="PANTHER" id="PTHR48148">
    <property type="entry name" value="KERATINOCYTE PROLINE-RICH PROTEIN"/>
    <property type="match status" value="1"/>
</dbReference>
<keyword evidence="2" id="KW-0472">Membrane</keyword>
<evidence type="ECO:0000313" key="4">
    <source>
        <dbReference type="Proteomes" id="UP000283509"/>
    </source>
</evidence>
<keyword evidence="2" id="KW-1133">Transmembrane helix</keyword>
<dbReference type="Proteomes" id="UP000283509">
    <property type="component" value="Unassembled WGS sequence"/>
</dbReference>
<evidence type="ECO:0000256" key="2">
    <source>
        <dbReference type="SAM" id="Phobius"/>
    </source>
</evidence>
<feature type="transmembrane region" description="Helical" evidence="2">
    <location>
        <begin position="467"/>
        <end position="486"/>
    </location>
</feature>
<keyword evidence="4" id="KW-1185">Reference proteome</keyword>
<feature type="transmembrane region" description="Helical" evidence="2">
    <location>
        <begin position="492"/>
        <end position="513"/>
    </location>
</feature>
<reference evidence="3 4" key="1">
    <citation type="submission" date="2018-04" db="EMBL/GenBank/DDBJ databases">
        <authorList>
            <person name="Zhang X."/>
            <person name="Yuan J."/>
            <person name="Li F."/>
            <person name="Xiang J."/>
        </authorList>
    </citation>
    <scope>NUCLEOTIDE SEQUENCE [LARGE SCALE GENOMIC DNA]</scope>
    <source>
        <tissue evidence="3">Muscle</tissue>
    </source>
</reference>
<keyword evidence="2" id="KW-0812">Transmembrane</keyword>
<sequence>MMFRLSFFFFSCNIHHLLPLWNSSRPLFSLFLRLPSIASLPRTASFPLTTFSSSSLSPLYYYSFSIPIILPLVILYFPLLCSIFFIPNPLPLSSSFSSSSLFLFFSLSSFSLFLFFSHPLVPYSSSSPSSCKSPYPSSLSFSPILSPSILPIPLILASLLFLRPSSAPSLARPKRPPPPPSPPCLKLSIFLNISFLFVSRYLTPVISSPPTPSSLPPSPPLSLAPSPAFSSPPLSLCPSFPSSPPPLLHLLSPSPSPRPPLPLPPPPPSLDPSSRLIPSSSPPFLLKTFLFSPSPSFASSRFSLFSPLSLSRFSFSFLLPSPSFSPSSLLLLFSFPLLFAFSLFSSFSLFRFSRFFRFLPSSPPLPLSFSPSFALPSSPPSPSFAFLASFAFSFFFSFSLFRFSRFFRFFPLFRFSFFFFLLRSSLSLRFSRFFRFSRYPFQLQSHPSPPASPGIATRSSCRGGHSFGLSLVAPSLFLFLFPYSLFRFFSTLSFSFAFSLLSLSLSLLSLFLFSRPNQNFSTSSKFTRSPARSSSGDRRGMNNIFSRERNENANEKKRKEEANSIFIPRTEKV</sequence>